<proteinExistence type="predicted"/>
<dbReference type="EMBL" id="JBBPBM010000010">
    <property type="protein sequence ID" value="KAK8564874.1"/>
    <property type="molecule type" value="Genomic_DNA"/>
</dbReference>
<evidence type="ECO:0000313" key="1">
    <source>
        <dbReference type="EMBL" id="KAK8564874.1"/>
    </source>
</evidence>
<sequence>MTEERGLRWLENWRHNAISLLMAYWSHITHKSNDSCYMNDDRPMLAYGGGDDRARFETKLKGFSGGAHKRRQGSKHRCQGFDRVVVGKTKDRAVCFTDGSKALVGAWSKQQGC</sequence>
<gene>
    <name evidence="1" type="ORF">V6N12_058454</name>
</gene>
<comment type="caution">
    <text evidence="1">The sequence shown here is derived from an EMBL/GenBank/DDBJ whole genome shotgun (WGS) entry which is preliminary data.</text>
</comment>
<keyword evidence="2" id="KW-1185">Reference proteome</keyword>
<evidence type="ECO:0000313" key="2">
    <source>
        <dbReference type="Proteomes" id="UP001472677"/>
    </source>
</evidence>
<dbReference type="Proteomes" id="UP001472677">
    <property type="component" value="Unassembled WGS sequence"/>
</dbReference>
<reference evidence="1 2" key="1">
    <citation type="journal article" date="2024" name="G3 (Bethesda)">
        <title>Genome assembly of Hibiscus sabdariffa L. provides insights into metabolisms of medicinal natural products.</title>
        <authorList>
            <person name="Kim T."/>
        </authorList>
    </citation>
    <scope>NUCLEOTIDE SEQUENCE [LARGE SCALE GENOMIC DNA]</scope>
    <source>
        <strain evidence="1">TK-2024</strain>
        <tissue evidence="1">Old leaves</tissue>
    </source>
</reference>
<accession>A0ABR2EU55</accession>
<name>A0ABR2EU55_9ROSI</name>
<organism evidence="1 2">
    <name type="scientific">Hibiscus sabdariffa</name>
    <name type="common">roselle</name>
    <dbReference type="NCBI Taxonomy" id="183260"/>
    <lineage>
        <taxon>Eukaryota</taxon>
        <taxon>Viridiplantae</taxon>
        <taxon>Streptophyta</taxon>
        <taxon>Embryophyta</taxon>
        <taxon>Tracheophyta</taxon>
        <taxon>Spermatophyta</taxon>
        <taxon>Magnoliopsida</taxon>
        <taxon>eudicotyledons</taxon>
        <taxon>Gunneridae</taxon>
        <taxon>Pentapetalae</taxon>
        <taxon>rosids</taxon>
        <taxon>malvids</taxon>
        <taxon>Malvales</taxon>
        <taxon>Malvaceae</taxon>
        <taxon>Malvoideae</taxon>
        <taxon>Hibiscus</taxon>
    </lineage>
</organism>
<protein>
    <submittedName>
        <fullName evidence="1">Uncharacterized protein</fullName>
    </submittedName>
</protein>